<dbReference type="GO" id="GO:0005737">
    <property type="term" value="C:cytoplasm"/>
    <property type="evidence" value="ECO:0007669"/>
    <property type="project" value="TreeGrafter"/>
</dbReference>
<feature type="active site" description="Proton donor" evidence="7">
    <location>
        <position position="178"/>
    </location>
</feature>
<keyword evidence="5 7" id="KW-0378">Hydrolase</keyword>
<dbReference type="Pfam" id="PF01088">
    <property type="entry name" value="Peptidase_C12"/>
    <property type="match status" value="1"/>
</dbReference>
<keyword evidence="9" id="KW-0175">Coiled coil</keyword>
<dbReference type="InterPro" id="IPR001578">
    <property type="entry name" value="Peptidase_C12_UCH"/>
</dbReference>
<dbReference type="GO" id="GO:0016579">
    <property type="term" value="P:protein deubiquitination"/>
    <property type="evidence" value="ECO:0007669"/>
    <property type="project" value="TreeGrafter"/>
</dbReference>
<comment type="catalytic activity">
    <reaction evidence="1 7 8">
        <text>Thiol-dependent hydrolysis of ester, thioester, amide, peptide and isopeptide bonds formed by the C-terminal Gly of ubiquitin (a 76-residue protein attached to proteins as an intracellular targeting signal).</text>
        <dbReference type="EC" id="3.4.19.12"/>
    </reaction>
</comment>
<dbReference type="EC" id="3.4.19.12" evidence="8"/>
<accession>A0A8H6DRA2</accession>
<dbReference type="PROSITE" id="PS52048">
    <property type="entry name" value="UCH_DOMAIN"/>
    <property type="match status" value="1"/>
</dbReference>
<dbReference type="FunFam" id="3.40.532.10:FF:000006">
    <property type="entry name" value="Ubiquitin carboxyl-terminal hydrolase"/>
    <property type="match status" value="1"/>
</dbReference>
<evidence type="ECO:0000256" key="9">
    <source>
        <dbReference type="SAM" id="Coils"/>
    </source>
</evidence>
<evidence type="ECO:0000259" key="10">
    <source>
        <dbReference type="PROSITE" id="PS52048"/>
    </source>
</evidence>
<dbReference type="Gene3D" id="3.40.532.10">
    <property type="entry name" value="Peptidase C12, ubiquitin carboxyl-terminal hydrolase"/>
    <property type="match status" value="1"/>
</dbReference>
<dbReference type="CDD" id="cd09616">
    <property type="entry name" value="Peptidase_C12_UCH_L1_L3"/>
    <property type="match status" value="1"/>
</dbReference>
<dbReference type="InterPro" id="IPR038765">
    <property type="entry name" value="Papain-like_cys_pep_sf"/>
</dbReference>
<protein>
    <recommendedName>
        <fullName evidence="8">Ubiquitin carboxyl-terminal hydrolase</fullName>
        <ecNumber evidence="8">3.4.19.12</ecNumber>
    </recommendedName>
</protein>
<comment type="caution">
    <text evidence="11">The sequence shown here is derived from an EMBL/GenBank/DDBJ whole genome shotgun (WGS) entry which is preliminary data.</text>
</comment>
<proteinExistence type="inferred from homology"/>
<name>A0A8H6DRA2_COCSA</name>
<gene>
    <name evidence="11" type="ORF">GGP41_001348</name>
</gene>
<feature type="coiled-coil region" evidence="9">
    <location>
        <begin position="135"/>
        <end position="162"/>
    </location>
</feature>
<evidence type="ECO:0000256" key="4">
    <source>
        <dbReference type="ARBA" id="ARBA00022786"/>
    </source>
</evidence>
<evidence type="ECO:0000256" key="8">
    <source>
        <dbReference type="RuleBase" id="RU361215"/>
    </source>
</evidence>
<dbReference type="PRINTS" id="PR00707">
    <property type="entry name" value="UBCTHYDRLASE"/>
</dbReference>
<dbReference type="GO" id="GO:0004843">
    <property type="term" value="F:cysteine-type deubiquitinase activity"/>
    <property type="evidence" value="ECO:0007669"/>
    <property type="project" value="UniProtKB-UniRule"/>
</dbReference>
<feature type="active site" description="Nucleophile" evidence="7">
    <location>
        <position position="103"/>
    </location>
</feature>
<dbReference type="EMBL" id="WNKQ01000020">
    <property type="protein sequence ID" value="KAF5845249.1"/>
    <property type="molecule type" value="Genomic_DNA"/>
</dbReference>
<evidence type="ECO:0000256" key="2">
    <source>
        <dbReference type="ARBA" id="ARBA00009326"/>
    </source>
</evidence>
<dbReference type="PANTHER" id="PTHR10589">
    <property type="entry name" value="UBIQUITIN CARBOXYL-TERMINAL HYDROLASE"/>
    <property type="match status" value="1"/>
</dbReference>
<dbReference type="GO" id="GO:0006511">
    <property type="term" value="P:ubiquitin-dependent protein catabolic process"/>
    <property type="evidence" value="ECO:0007669"/>
    <property type="project" value="UniProtKB-UniRule"/>
</dbReference>
<keyword evidence="3 7" id="KW-0645">Protease</keyword>
<feature type="domain" description="UCH catalytic" evidence="10">
    <location>
        <begin position="11"/>
        <end position="242"/>
    </location>
</feature>
<dbReference type="AlphaFoldDB" id="A0A8H6DRA2"/>
<sequence length="246" mass="26936">MAKSAQTYSKHFIPLESSPEIFTELAHNLGLPASLEFHDVLSLDDPELLGMLPRPVYGLILILPTTEAYEKRVQDEDIKLESLQGAKQNGDVVFFTQTINNACGLYAILHAVCNGPVRERIESDSIIARVLSSSLANGVDELARALEDSEELEKAYAAAATKGDTDAPVNAEDEVDYHYVAFVRSSKSGHLYQLDGDRKRPIDLGTLEADEDVLGSKCLDIIRNMVALENNNVNFSLMALVEGAEV</sequence>
<organism evidence="11 12">
    <name type="scientific">Cochliobolus sativus</name>
    <name type="common">Common root rot and spot blotch fungus</name>
    <name type="synonym">Bipolaris sorokiniana</name>
    <dbReference type="NCBI Taxonomy" id="45130"/>
    <lineage>
        <taxon>Eukaryota</taxon>
        <taxon>Fungi</taxon>
        <taxon>Dikarya</taxon>
        <taxon>Ascomycota</taxon>
        <taxon>Pezizomycotina</taxon>
        <taxon>Dothideomycetes</taxon>
        <taxon>Pleosporomycetidae</taxon>
        <taxon>Pleosporales</taxon>
        <taxon>Pleosporineae</taxon>
        <taxon>Pleosporaceae</taxon>
        <taxon>Bipolaris</taxon>
    </lineage>
</organism>
<feature type="site" description="Important for enzyme activity" evidence="7">
    <location>
        <position position="195"/>
    </location>
</feature>
<reference evidence="11" key="1">
    <citation type="submission" date="2019-11" db="EMBL/GenBank/DDBJ databases">
        <title>Bipolaris sorokiniana Genome sequencing.</title>
        <authorList>
            <person name="Wang H."/>
        </authorList>
    </citation>
    <scope>NUCLEOTIDE SEQUENCE</scope>
</reference>
<evidence type="ECO:0000256" key="1">
    <source>
        <dbReference type="ARBA" id="ARBA00000707"/>
    </source>
</evidence>
<keyword evidence="4 7" id="KW-0833">Ubl conjugation pathway</keyword>
<feature type="site" description="Transition state stabilizer" evidence="7">
    <location>
        <position position="97"/>
    </location>
</feature>
<evidence type="ECO:0000313" key="11">
    <source>
        <dbReference type="EMBL" id="KAF5845249.1"/>
    </source>
</evidence>
<dbReference type="InterPro" id="IPR036959">
    <property type="entry name" value="Peptidase_C12_UCH_sf"/>
</dbReference>
<evidence type="ECO:0000256" key="3">
    <source>
        <dbReference type="ARBA" id="ARBA00022670"/>
    </source>
</evidence>
<evidence type="ECO:0000256" key="7">
    <source>
        <dbReference type="PROSITE-ProRule" id="PRU01393"/>
    </source>
</evidence>
<dbReference type="Proteomes" id="UP000624244">
    <property type="component" value="Unassembled WGS sequence"/>
</dbReference>
<dbReference type="OMA" id="AQTYSKH"/>
<dbReference type="PANTHER" id="PTHR10589:SF17">
    <property type="entry name" value="UBIQUITIN CARBOXYL-TERMINAL HYDROLASE"/>
    <property type="match status" value="1"/>
</dbReference>
<evidence type="ECO:0000256" key="5">
    <source>
        <dbReference type="ARBA" id="ARBA00022801"/>
    </source>
</evidence>
<comment type="similarity">
    <text evidence="2 7 8">Belongs to the peptidase C12 family.</text>
</comment>
<dbReference type="SUPFAM" id="SSF54001">
    <property type="entry name" value="Cysteine proteinases"/>
    <property type="match status" value="1"/>
</dbReference>
<evidence type="ECO:0000313" key="12">
    <source>
        <dbReference type="Proteomes" id="UP000624244"/>
    </source>
</evidence>
<evidence type="ECO:0000256" key="6">
    <source>
        <dbReference type="ARBA" id="ARBA00022807"/>
    </source>
</evidence>
<keyword evidence="6 7" id="KW-0788">Thiol protease</keyword>